<dbReference type="EMBL" id="JABFTP020000144">
    <property type="protein sequence ID" value="KAL3283507.1"/>
    <property type="molecule type" value="Genomic_DNA"/>
</dbReference>
<dbReference type="Proteomes" id="UP001516400">
    <property type="component" value="Unassembled WGS sequence"/>
</dbReference>
<evidence type="ECO:0000313" key="1">
    <source>
        <dbReference type="EMBL" id="KAL3283507.1"/>
    </source>
</evidence>
<name>A0ABD2NXS6_9CUCU</name>
<organism evidence="1 2">
    <name type="scientific">Cryptolaemus montrouzieri</name>
    <dbReference type="NCBI Taxonomy" id="559131"/>
    <lineage>
        <taxon>Eukaryota</taxon>
        <taxon>Metazoa</taxon>
        <taxon>Ecdysozoa</taxon>
        <taxon>Arthropoda</taxon>
        <taxon>Hexapoda</taxon>
        <taxon>Insecta</taxon>
        <taxon>Pterygota</taxon>
        <taxon>Neoptera</taxon>
        <taxon>Endopterygota</taxon>
        <taxon>Coleoptera</taxon>
        <taxon>Polyphaga</taxon>
        <taxon>Cucujiformia</taxon>
        <taxon>Coccinelloidea</taxon>
        <taxon>Coccinellidae</taxon>
        <taxon>Scymninae</taxon>
        <taxon>Scymnini</taxon>
        <taxon>Cryptolaemus</taxon>
    </lineage>
</organism>
<evidence type="ECO:0000313" key="2">
    <source>
        <dbReference type="Proteomes" id="UP001516400"/>
    </source>
</evidence>
<reference evidence="1 2" key="1">
    <citation type="journal article" date="2021" name="BMC Biol.">
        <title>Horizontally acquired antibacterial genes associated with adaptive radiation of ladybird beetles.</title>
        <authorList>
            <person name="Li H.S."/>
            <person name="Tang X.F."/>
            <person name="Huang Y.H."/>
            <person name="Xu Z.Y."/>
            <person name="Chen M.L."/>
            <person name="Du X.Y."/>
            <person name="Qiu B.Y."/>
            <person name="Chen P.T."/>
            <person name="Zhang W."/>
            <person name="Slipinski A."/>
            <person name="Escalona H.E."/>
            <person name="Waterhouse R.M."/>
            <person name="Zwick A."/>
            <person name="Pang H."/>
        </authorList>
    </citation>
    <scope>NUCLEOTIDE SEQUENCE [LARGE SCALE GENOMIC DNA]</scope>
    <source>
        <strain evidence="1">SYSU2018</strain>
    </source>
</reference>
<gene>
    <name evidence="1" type="ORF">HHI36_006646</name>
</gene>
<accession>A0ABD2NXS6</accession>
<protein>
    <submittedName>
        <fullName evidence="1">Uncharacterized protein</fullName>
    </submittedName>
</protein>
<dbReference type="AlphaFoldDB" id="A0ABD2NXS6"/>
<proteinExistence type="predicted"/>
<sequence>MTKYRLNIHHRDAKIVKDQTGNYNVDRSPALDFAQANANGNLGDNFYFIGGSDCRHFVQDVWIAIGRSLPFTIIFSSDEMKKLNTVAAHNLLLKFGSRDIIENQSLIVEDISKENVARKFNIALDNIKEIDALNNLPAHIACYEGMQLVKYFKVTVNPEVINKALVGVSDVNNSIDVVASDNINIHSDTTLVSSEMQKLIKSFKLPNITSIYHVGYKGIDTHQIPIDHGNIEDPSTMNKTISYMLNIHHSTNKGNIDKLSGANTNEKDGVFYISLVSPQKTMFYEELLKLGTKSAADLLSVYGSFDTIKNGQFIDKDLSKELLAHRLNIDVDSIEADGIGVFDDTTTLKSFVINVNEKLIDQVNAMVLSPFDTPEQCRILTKHNNTVQSPESLKSLTREKSTDVIKLVESTLQQYQWEFIDNILDATTCRNNQQELRYEYNQRQPLMFYARRKLAENSFNLVKNISFPQYILDGFGEPLNIHLWYVNRMLVCKSLGNSILGYNINDKAYDGTILVNNIIQHWNNKLDLLSTKSELNISVISFYDFDKYNSVIDTIYKTLSPLGFRKGFSSTGPDKSLLAYYELECDTDDENRHKHRHHHGERYSTNVVHETDHVMYSCASSMQPIGYNALNWVKEQMNKIRELTFPNLIESVCRWYKSDDNKISEKRIAVKDINIISDISNIDALILHINTFSNQDALVSYDIPLLSNGPIVNLVTTNSAINMNGTLMLANLVVRMMTQEEPETTVNDIGNNNFTAVENNLNYAHRLAYSSYAPT</sequence>
<keyword evidence="2" id="KW-1185">Reference proteome</keyword>
<comment type="caution">
    <text evidence="1">The sequence shown here is derived from an EMBL/GenBank/DDBJ whole genome shotgun (WGS) entry which is preliminary data.</text>
</comment>